<dbReference type="Proteomes" id="UP000027746">
    <property type="component" value="Unassembled WGS sequence"/>
</dbReference>
<dbReference type="InterPro" id="IPR005019">
    <property type="entry name" value="Adenine_glyco"/>
</dbReference>
<evidence type="ECO:0000313" key="1">
    <source>
        <dbReference type="EMBL" id="KEJ96346.1"/>
    </source>
</evidence>
<gene>
    <name evidence="1" type="ORF">SUH3_13370</name>
</gene>
<name>A0A073J3T5_9RHOB</name>
<dbReference type="GO" id="GO:0006284">
    <property type="term" value="P:base-excision repair"/>
    <property type="evidence" value="ECO:0007669"/>
    <property type="project" value="InterPro"/>
</dbReference>
<proteinExistence type="predicted"/>
<keyword evidence="2" id="KW-1185">Reference proteome</keyword>
<evidence type="ECO:0000313" key="2">
    <source>
        <dbReference type="Proteomes" id="UP000027746"/>
    </source>
</evidence>
<sequence>MRDFHQIFDIAAERKGGAGALEEMLGDGPLSAQALAAIPEDRWLSQMTRCVFQAGFNWKVIEAKWEGFEAAFKGFDVGACAMMDDDWFDRLMADKGVVRNAPKLATVRENAAFLLELRAEGGAGAVLGGWPSGDYIGLLEMLKTRGARLGGMTGQYAMRFMGRDSFILSRDVVARLVAEGVVDKAPTSKGAMRAVQGAFDTWMDQSGRGLTQISRVLAMSV</sequence>
<organism evidence="1 2">
    <name type="scientific">Pseudosulfitobacter pseudonitzschiae</name>
    <dbReference type="NCBI Taxonomy" id="1402135"/>
    <lineage>
        <taxon>Bacteria</taxon>
        <taxon>Pseudomonadati</taxon>
        <taxon>Pseudomonadota</taxon>
        <taxon>Alphaproteobacteria</taxon>
        <taxon>Rhodobacterales</taxon>
        <taxon>Roseobacteraceae</taxon>
        <taxon>Pseudosulfitobacter</taxon>
    </lineage>
</organism>
<dbReference type="RefSeq" id="WP_037923610.1">
    <property type="nucleotide sequence ID" value="NZ_CP054599.1"/>
</dbReference>
<accession>A0A073J3T5</accession>
<dbReference type="Gene3D" id="1.10.340.30">
    <property type="entry name" value="Hypothetical protein, domain 2"/>
    <property type="match status" value="1"/>
</dbReference>
<dbReference type="PANTHER" id="PTHR30037:SF3">
    <property type="entry name" value="BLR0857 PROTEIN"/>
    <property type="match status" value="1"/>
</dbReference>
<reference evidence="1 2" key="1">
    <citation type="submission" date="2014-01" db="EMBL/GenBank/DDBJ databases">
        <title>Sulfitobacter sp. H3 (MCCC 1A00686) Genome Sequencing.</title>
        <authorList>
            <person name="Lai Q."/>
            <person name="Hong Z."/>
        </authorList>
    </citation>
    <scope>NUCLEOTIDE SEQUENCE [LARGE SCALE GENOMIC DNA]</scope>
    <source>
        <strain evidence="1 2">H3</strain>
    </source>
</reference>
<dbReference type="OrthoDB" id="9795156at2"/>
<dbReference type="SUPFAM" id="SSF48150">
    <property type="entry name" value="DNA-glycosylase"/>
    <property type="match status" value="1"/>
</dbReference>
<dbReference type="GO" id="GO:0008725">
    <property type="term" value="F:DNA-3-methyladenine glycosylase activity"/>
    <property type="evidence" value="ECO:0007669"/>
    <property type="project" value="InterPro"/>
</dbReference>
<dbReference type="EMBL" id="JAMD01000003">
    <property type="protein sequence ID" value="KEJ96346.1"/>
    <property type="molecule type" value="Genomic_DNA"/>
</dbReference>
<dbReference type="InterPro" id="IPR052891">
    <property type="entry name" value="DNA-3mA_glycosylase"/>
</dbReference>
<protein>
    <submittedName>
        <fullName evidence="1">3-methyladenine DNA glycosylase</fullName>
    </submittedName>
</protein>
<dbReference type="InterPro" id="IPR011257">
    <property type="entry name" value="DNA_glycosylase"/>
</dbReference>
<dbReference type="GeneID" id="68869344"/>
<comment type="caution">
    <text evidence="1">The sequence shown here is derived from an EMBL/GenBank/DDBJ whole genome shotgun (WGS) entry which is preliminary data.</text>
</comment>
<dbReference type="Pfam" id="PF03352">
    <property type="entry name" value="Adenine_glyco"/>
    <property type="match status" value="1"/>
</dbReference>
<dbReference type="AlphaFoldDB" id="A0A073J3T5"/>
<dbReference type="PANTHER" id="PTHR30037">
    <property type="entry name" value="DNA-3-METHYLADENINE GLYCOSYLASE 1"/>
    <property type="match status" value="1"/>
</dbReference>